<evidence type="ECO:0000256" key="8">
    <source>
        <dbReference type="SAM" id="SignalP"/>
    </source>
</evidence>
<feature type="chain" id="PRO_5040138360" description="protein phosphatase methylesterase-1" evidence="8">
    <location>
        <begin position="23"/>
        <end position="619"/>
    </location>
</feature>
<dbReference type="PANTHER" id="PTHR14189:SF0">
    <property type="entry name" value="PROTEIN PHOSPHATASE METHYLESTERASE 1"/>
    <property type="match status" value="1"/>
</dbReference>
<name>A0A9N6WQR1_9CRUS</name>
<accession>A0A9N6WQR1</accession>
<protein>
    <recommendedName>
        <fullName evidence="2">protein phosphatase methylesterase-1</fullName>
        <ecNumber evidence="2">3.1.1.89</ecNumber>
    </recommendedName>
</protein>
<organism evidence="10">
    <name type="scientific">Alona affinis</name>
    <dbReference type="NCBI Taxonomy" id="381656"/>
    <lineage>
        <taxon>Eukaryota</taxon>
        <taxon>Metazoa</taxon>
        <taxon>Ecdysozoa</taxon>
        <taxon>Arthropoda</taxon>
        <taxon>Crustacea</taxon>
        <taxon>Branchiopoda</taxon>
        <taxon>Diplostraca</taxon>
        <taxon>Cladocera</taxon>
        <taxon>Anomopoda</taxon>
        <taxon>Chydoridae</taxon>
        <taxon>Alona</taxon>
    </lineage>
</organism>
<evidence type="ECO:0000256" key="4">
    <source>
        <dbReference type="ARBA" id="ARBA00022679"/>
    </source>
</evidence>
<keyword evidence="3" id="KW-0719">Serine esterase</keyword>
<dbReference type="Pfam" id="PF12697">
    <property type="entry name" value="Abhydrolase_6"/>
    <property type="match status" value="1"/>
</dbReference>
<keyword evidence="4" id="KW-0808">Transferase</keyword>
<evidence type="ECO:0000256" key="5">
    <source>
        <dbReference type="ARBA" id="ARBA00022801"/>
    </source>
</evidence>
<comment type="similarity">
    <text evidence="1">Belongs to the AB hydrolase superfamily.</text>
</comment>
<dbReference type="SUPFAM" id="SSF53474">
    <property type="entry name" value="alpha/beta-Hydrolases"/>
    <property type="match status" value="1"/>
</dbReference>
<keyword evidence="8" id="KW-0732">Signal</keyword>
<dbReference type="Pfam" id="PF00201">
    <property type="entry name" value="UDPGT"/>
    <property type="match status" value="1"/>
</dbReference>
<evidence type="ECO:0000256" key="7">
    <source>
        <dbReference type="SAM" id="MobiDB-lite"/>
    </source>
</evidence>
<dbReference type="PROSITE" id="PS51257">
    <property type="entry name" value="PROKAR_LIPOPROTEIN"/>
    <property type="match status" value="1"/>
</dbReference>
<reference evidence="10" key="1">
    <citation type="submission" date="2021-04" db="EMBL/GenBank/DDBJ databases">
        <authorList>
            <person name="Cornetti L."/>
        </authorList>
    </citation>
    <scope>NUCLEOTIDE SEQUENCE</scope>
</reference>
<dbReference type="Gene3D" id="3.40.50.2000">
    <property type="entry name" value="Glycogen Phosphorylase B"/>
    <property type="match status" value="1"/>
</dbReference>
<dbReference type="EMBL" id="OC978186">
    <property type="protein sequence ID" value="CAG4634841.1"/>
    <property type="molecule type" value="Genomic_DNA"/>
</dbReference>
<keyword evidence="5" id="KW-0378">Hydrolase</keyword>
<dbReference type="AlphaFoldDB" id="A0A9N6WQR1"/>
<proteinExistence type="inferred from homology"/>
<sequence>MGPIKWLALLLLCSFLISSCLTARILVMYAVASKSHKIAVMPIAEELAQRGHQVTVVSPFKPSKKVENIHEIVLSELDNPDIAKEVDWFAKKSAGPTQLIQMLSWTGKMVGEGYDVLMRNEEFRAILKERIVDVVIFDAAFNEFVLSICDHLKVPYVIHSPSSGFFWMELMGVSMDYAFVPSMVTDFDNKMTFFQRLANMAMSELFSQVYRYSVIGMTETTRLHLGRDLCRQTSYQSARFIHGRPNHFQRAMSRQVVGRKRDYHPVHWSQYFTSSEEVVANEDGDTFHIYRRGSSGPLLVLLHGGGFSALTWSLFAESIEGMVSCQVLAIDLRGHGNSKTRNEDNLSAETQADDVVSVVKQVFGSDPPPVILVGHSMGGAVAVHTAASDQLASLAGLVVIDVVEGTAMEALASMQNFLRSRPKHFPSLEQAIEWSVRSGQIRNAVSARVSMPGQLSNELSGECATSEVSASACSPATSPPPSFTSPIKHGECIAEEDEQEKVESPPPNVVLPPPPLSPPNPGYRWRIDLTKTEKYWPGWFHGLSSTFLGVPVPKLLLLAGIDRLDRELTVGQMQGKFQMQVLPQCGHAVHEDVPDKVAEVVATFLVRNRLTTATNKFDW</sequence>
<feature type="domain" description="AB hydrolase-1" evidence="9">
    <location>
        <begin position="299"/>
        <end position="600"/>
    </location>
</feature>
<evidence type="ECO:0000259" key="9">
    <source>
        <dbReference type="Pfam" id="PF12697"/>
    </source>
</evidence>
<dbReference type="InterPro" id="IPR016812">
    <property type="entry name" value="PPase_methylesterase_euk"/>
</dbReference>
<dbReference type="Gene3D" id="3.40.50.1820">
    <property type="entry name" value="alpha/beta hydrolase"/>
    <property type="match status" value="1"/>
</dbReference>
<dbReference type="InterPro" id="IPR002213">
    <property type="entry name" value="UDP_glucos_trans"/>
</dbReference>
<dbReference type="SUPFAM" id="SSF53756">
    <property type="entry name" value="UDP-Glycosyltransferase/glycogen phosphorylase"/>
    <property type="match status" value="1"/>
</dbReference>
<dbReference type="InterPro" id="IPR000073">
    <property type="entry name" value="AB_hydrolase_1"/>
</dbReference>
<dbReference type="PANTHER" id="PTHR14189">
    <property type="entry name" value="PROTEIN PHOSPHATASE METHYLESTERASE-1 RELATED"/>
    <property type="match status" value="1"/>
</dbReference>
<feature type="signal peptide" evidence="8">
    <location>
        <begin position="1"/>
        <end position="22"/>
    </location>
</feature>
<feature type="compositionally biased region" description="Pro residues" evidence="7">
    <location>
        <begin position="504"/>
        <end position="516"/>
    </location>
</feature>
<dbReference type="InterPro" id="IPR029058">
    <property type="entry name" value="AB_hydrolase_fold"/>
</dbReference>
<dbReference type="EC" id="3.1.1.89" evidence="2"/>
<comment type="catalytic activity">
    <reaction evidence="6">
        <text>[phosphatase 2A protein]-C-terminal L-leucine methyl ester + H2O = [phosphatase 2A protein]-C-terminal L-leucine + methanol + H(+)</text>
        <dbReference type="Rhea" id="RHEA:48548"/>
        <dbReference type="Rhea" id="RHEA-COMP:12134"/>
        <dbReference type="Rhea" id="RHEA-COMP:12135"/>
        <dbReference type="ChEBI" id="CHEBI:15377"/>
        <dbReference type="ChEBI" id="CHEBI:15378"/>
        <dbReference type="ChEBI" id="CHEBI:17790"/>
        <dbReference type="ChEBI" id="CHEBI:90516"/>
        <dbReference type="ChEBI" id="CHEBI:90517"/>
        <dbReference type="EC" id="3.1.1.89"/>
    </reaction>
</comment>
<evidence type="ECO:0000256" key="6">
    <source>
        <dbReference type="ARBA" id="ARBA00049203"/>
    </source>
</evidence>
<gene>
    <name evidence="10" type="primary">EOG090X07NZ</name>
</gene>
<evidence type="ECO:0000256" key="1">
    <source>
        <dbReference type="ARBA" id="ARBA00008645"/>
    </source>
</evidence>
<evidence type="ECO:0000256" key="3">
    <source>
        <dbReference type="ARBA" id="ARBA00022487"/>
    </source>
</evidence>
<evidence type="ECO:0000313" key="10">
    <source>
        <dbReference type="EMBL" id="CAG4634841.1"/>
    </source>
</evidence>
<evidence type="ECO:0000256" key="2">
    <source>
        <dbReference type="ARBA" id="ARBA00013111"/>
    </source>
</evidence>
<feature type="region of interest" description="Disordered" evidence="7">
    <location>
        <begin position="496"/>
        <end position="516"/>
    </location>
</feature>
<dbReference type="GO" id="GO:0008194">
    <property type="term" value="F:UDP-glycosyltransferase activity"/>
    <property type="evidence" value="ECO:0007669"/>
    <property type="project" value="InterPro"/>
</dbReference>
<dbReference type="GO" id="GO:0051723">
    <property type="term" value="F:protein methylesterase activity"/>
    <property type="evidence" value="ECO:0007669"/>
    <property type="project" value="UniProtKB-EC"/>
</dbReference>